<dbReference type="SUPFAM" id="SSF53098">
    <property type="entry name" value="Ribonuclease H-like"/>
    <property type="match status" value="1"/>
</dbReference>
<proteinExistence type="predicted"/>
<dbReference type="InterPro" id="IPR001584">
    <property type="entry name" value="Integrase_cat-core"/>
</dbReference>
<dbReference type="GO" id="GO:0015074">
    <property type="term" value="P:DNA integration"/>
    <property type="evidence" value="ECO:0007669"/>
    <property type="project" value="InterPro"/>
</dbReference>
<dbReference type="AlphaFoldDB" id="A0AAD4V435"/>
<dbReference type="Proteomes" id="UP001054821">
    <property type="component" value="Chromosome 7"/>
</dbReference>
<protein>
    <recommendedName>
        <fullName evidence="1">Integrase catalytic domain-containing protein</fullName>
    </recommendedName>
</protein>
<evidence type="ECO:0000313" key="2">
    <source>
        <dbReference type="EMBL" id="KAI5317449.1"/>
    </source>
</evidence>
<dbReference type="PANTHER" id="PTHR42648">
    <property type="entry name" value="TRANSPOSASE, PUTATIVE-RELATED"/>
    <property type="match status" value="1"/>
</dbReference>
<comment type="caution">
    <text evidence="2">The sequence shown here is derived from an EMBL/GenBank/DDBJ whole genome shotgun (WGS) entry which is preliminary data.</text>
</comment>
<name>A0AAD4V435_PRUDU</name>
<dbReference type="InterPro" id="IPR036397">
    <property type="entry name" value="RNaseH_sf"/>
</dbReference>
<dbReference type="InterPro" id="IPR039537">
    <property type="entry name" value="Retrotran_Ty1/copia-like"/>
</dbReference>
<dbReference type="PANTHER" id="PTHR42648:SF27">
    <property type="entry name" value="RNA-DIRECTED DNA POLYMERASE"/>
    <property type="match status" value="1"/>
</dbReference>
<reference evidence="2 3" key="1">
    <citation type="journal article" date="2022" name="G3 (Bethesda)">
        <title>Whole-genome sequence and methylome profiling of the almond [Prunus dulcis (Mill.) D.A. Webb] cultivar 'Nonpareil'.</title>
        <authorList>
            <person name="D'Amico-Willman K.M."/>
            <person name="Ouma W.Z."/>
            <person name="Meulia T."/>
            <person name="Sideli G.M."/>
            <person name="Gradziel T.M."/>
            <person name="Fresnedo-Ramirez J."/>
        </authorList>
    </citation>
    <scope>NUCLEOTIDE SEQUENCE [LARGE SCALE GENOMIC DNA]</scope>
    <source>
        <strain evidence="2">Clone GOH B32 T37-40</strain>
    </source>
</reference>
<organism evidence="2 3">
    <name type="scientific">Prunus dulcis</name>
    <name type="common">Almond</name>
    <name type="synonym">Amygdalus dulcis</name>
    <dbReference type="NCBI Taxonomy" id="3755"/>
    <lineage>
        <taxon>Eukaryota</taxon>
        <taxon>Viridiplantae</taxon>
        <taxon>Streptophyta</taxon>
        <taxon>Embryophyta</taxon>
        <taxon>Tracheophyta</taxon>
        <taxon>Spermatophyta</taxon>
        <taxon>Magnoliopsida</taxon>
        <taxon>eudicotyledons</taxon>
        <taxon>Gunneridae</taxon>
        <taxon>Pentapetalae</taxon>
        <taxon>rosids</taxon>
        <taxon>fabids</taxon>
        <taxon>Rosales</taxon>
        <taxon>Rosaceae</taxon>
        <taxon>Amygdaloideae</taxon>
        <taxon>Amygdaleae</taxon>
        <taxon>Prunus</taxon>
    </lineage>
</organism>
<dbReference type="Pfam" id="PF00665">
    <property type="entry name" value="rve"/>
    <property type="match status" value="1"/>
</dbReference>
<dbReference type="EMBL" id="JAJFAZ020000007">
    <property type="protein sequence ID" value="KAI5317449.1"/>
    <property type="molecule type" value="Genomic_DNA"/>
</dbReference>
<accession>A0AAD4V435</accession>
<keyword evidence="3" id="KW-1185">Reference proteome</keyword>
<evidence type="ECO:0000259" key="1">
    <source>
        <dbReference type="PROSITE" id="PS50994"/>
    </source>
</evidence>
<sequence length="118" mass="13642">MSTSSRGGFSYFITFVDDHSGLGYVYLIKHKSESFEKFEEFKNEVEKQTRKSIKILRSDRGGEYLSIEFLDYLKEHGIISQWTPPGTPQLNGVSKRRNQTLMGIVRSMMSYTDLPISF</sequence>
<feature type="domain" description="Integrase catalytic" evidence="1">
    <location>
        <begin position="1"/>
        <end position="118"/>
    </location>
</feature>
<dbReference type="GO" id="GO:0003676">
    <property type="term" value="F:nucleic acid binding"/>
    <property type="evidence" value="ECO:0007669"/>
    <property type="project" value="InterPro"/>
</dbReference>
<gene>
    <name evidence="2" type="ORF">L3X38_037156</name>
</gene>
<evidence type="ECO:0000313" key="3">
    <source>
        <dbReference type="Proteomes" id="UP001054821"/>
    </source>
</evidence>
<dbReference type="PROSITE" id="PS50994">
    <property type="entry name" value="INTEGRASE"/>
    <property type="match status" value="1"/>
</dbReference>
<dbReference type="Gene3D" id="3.30.420.10">
    <property type="entry name" value="Ribonuclease H-like superfamily/Ribonuclease H"/>
    <property type="match status" value="1"/>
</dbReference>
<dbReference type="InterPro" id="IPR012337">
    <property type="entry name" value="RNaseH-like_sf"/>
</dbReference>